<dbReference type="Proteomes" id="UP000244855">
    <property type="component" value="Unassembled WGS sequence"/>
</dbReference>
<gene>
    <name evidence="2" type="ORF">DM02DRAFT_702636</name>
</gene>
<organism evidence="2 3">
    <name type="scientific">Periconia macrospinosa</name>
    <dbReference type="NCBI Taxonomy" id="97972"/>
    <lineage>
        <taxon>Eukaryota</taxon>
        <taxon>Fungi</taxon>
        <taxon>Dikarya</taxon>
        <taxon>Ascomycota</taxon>
        <taxon>Pezizomycotina</taxon>
        <taxon>Dothideomycetes</taxon>
        <taxon>Pleosporomycetidae</taxon>
        <taxon>Pleosporales</taxon>
        <taxon>Massarineae</taxon>
        <taxon>Periconiaceae</taxon>
        <taxon>Periconia</taxon>
    </lineage>
</organism>
<keyword evidence="1" id="KW-0472">Membrane</keyword>
<dbReference type="OrthoDB" id="3792810at2759"/>
<dbReference type="EMBL" id="KZ805346">
    <property type="protein sequence ID" value="PVI02160.1"/>
    <property type="molecule type" value="Genomic_DNA"/>
</dbReference>
<evidence type="ECO:0000313" key="3">
    <source>
        <dbReference type="Proteomes" id="UP000244855"/>
    </source>
</evidence>
<dbReference type="AlphaFoldDB" id="A0A2V1DZ53"/>
<protein>
    <submittedName>
        <fullName evidence="2">Uncharacterized protein</fullName>
    </submittedName>
</protein>
<keyword evidence="1" id="KW-1133">Transmembrane helix</keyword>
<proteinExistence type="predicted"/>
<sequence>MASTQTYGTGQVFVHPTFTTGYTNLGSLPPTSFPDDCLKSLWDMNTPVLGGTLSYQTQGCGVKSCCPSGNFYTAEWAWMTSYYSPGTCPSQYRSCPPPDSPTTLSSKPGEQIVFCCPTNYGCPSSYLPSHGPTVSMFIYCQSPMSVKTTSAVVLDDIFNQKTLSTRAVNIPSIYAVQYQLAYPIQIRTVTSSAVETSSSTSSVLPVQQQHAGLSPGAKAGIAIGVIIAVGAFVLGGLYLVYRILLVRKGGIAVTQGLNAQRETPELDVEEASRGHPISPISPIYPVEQVPPATAELPACHK</sequence>
<keyword evidence="1" id="KW-0812">Transmembrane</keyword>
<reference evidence="2 3" key="1">
    <citation type="journal article" date="2018" name="Sci. Rep.">
        <title>Comparative genomics provides insights into the lifestyle and reveals functional heterogeneity of dark septate endophytic fungi.</title>
        <authorList>
            <person name="Knapp D.G."/>
            <person name="Nemeth J.B."/>
            <person name="Barry K."/>
            <person name="Hainaut M."/>
            <person name="Henrissat B."/>
            <person name="Johnson J."/>
            <person name="Kuo A."/>
            <person name="Lim J.H.P."/>
            <person name="Lipzen A."/>
            <person name="Nolan M."/>
            <person name="Ohm R.A."/>
            <person name="Tamas L."/>
            <person name="Grigoriev I.V."/>
            <person name="Spatafora J.W."/>
            <person name="Nagy L.G."/>
            <person name="Kovacs G.M."/>
        </authorList>
    </citation>
    <scope>NUCLEOTIDE SEQUENCE [LARGE SCALE GENOMIC DNA]</scope>
    <source>
        <strain evidence="2 3">DSE2036</strain>
    </source>
</reference>
<keyword evidence="3" id="KW-1185">Reference proteome</keyword>
<name>A0A2V1DZ53_9PLEO</name>
<evidence type="ECO:0000256" key="1">
    <source>
        <dbReference type="SAM" id="Phobius"/>
    </source>
</evidence>
<feature type="transmembrane region" description="Helical" evidence="1">
    <location>
        <begin position="219"/>
        <end position="241"/>
    </location>
</feature>
<evidence type="ECO:0000313" key="2">
    <source>
        <dbReference type="EMBL" id="PVI02160.1"/>
    </source>
</evidence>
<accession>A0A2V1DZ53</accession>